<dbReference type="PRINTS" id="PR00120">
    <property type="entry name" value="HATPASE"/>
</dbReference>
<gene>
    <name evidence="14" type="ORF">GCM10012282_69720</name>
</gene>
<dbReference type="GO" id="GO:0005507">
    <property type="term" value="F:copper ion binding"/>
    <property type="evidence" value="ECO:0007669"/>
    <property type="project" value="TreeGrafter"/>
</dbReference>
<dbReference type="NCBIfam" id="TIGR01525">
    <property type="entry name" value="ATPase-IB_hvy"/>
    <property type="match status" value="1"/>
</dbReference>
<reference evidence="14" key="2">
    <citation type="submission" date="2020-09" db="EMBL/GenBank/DDBJ databases">
        <authorList>
            <person name="Sun Q."/>
            <person name="Zhou Y."/>
        </authorList>
    </citation>
    <scope>NUCLEOTIDE SEQUENCE</scope>
    <source>
        <strain evidence="14">CGMCC 4.7272</strain>
    </source>
</reference>
<dbReference type="FunFam" id="3.40.1110.10:FF:000133">
    <property type="entry name" value="Probable cation-transporting P-type ATPase"/>
    <property type="match status" value="1"/>
</dbReference>
<comment type="similarity">
    <text evidence="2 12">Belongs to the cation transport ATPase (P-type) (TC 3.A.3) family. Type IB subfamily.</text>
</comment>
<feature type="transmembrane region" description="Helical" evidence="12">
    <location>
        <begin position="745"/>
        <end position="763"/>
    </location>
</feature>
<sequence>MTSTSTETPAVTPHEVELTIGGMTCASCAARVEKKLNRMDGVLATVNYATEKAKIAYGDGVGVDDLIATVVRTGYTAEEPPPPAVTEAPAAEQDTDPELAGLRERLVVSVLLAAPVVLMSMIPALQFDNWRWLALTLTSPVVVWGGLPFHRAAFTNARHGAATMDTLVSVGTLAAYGWSLWALFWGDAGRPVTPGMAGMPGMTGTDGMTGMGIRESFSFTASRTGGSAEIYLEVAAGVVAFILLGRYLEARAKRRSGAALRALMELGAKDVSVLRGGREVRVPVGELAIGDRFVVRPGEKISTDGTVVEGASAVDASMLTGESVPVDVSAGDAVTGATVNAGGRLVVEATRVGADTQLARMARLVEDAQNGKADVQRLADRISGIFVPVVLLIAAGTFGGWLGVTGDTVAAFTAAVAVLIIACPCALGLATPTALMVGTGRGAQLGILIKGPEVLESTRRVDTIVLDKTGTVTTGRMTLQEVYVAEGADEKQVLRLAGALEHASEHPVARAVAAGAAERVGTLPEAENFENVPGRGVRGRVDGHEVAVGRLVDGLSGPLPEELAHAKAEAESSGRTAVVVAWDGVARGVLTVADAVKETSAEAVRELRELGLTPVLLTGDNRAVAQAVAKAVGIDQVIAEVLPEEKVDAVRRLQAEGRTVAMVGDGVNDAAALATADLGLAMGTGTDAAIEASDLTLVRGDLRVAADAIRLSRKTLATIKGNLAWAFGYNVAALPLAAAGLLNPMIAGAAMAFSSVFVVTNSLRLRTFR</sequence>
<comment type="subcellular location">
    <subcellularLocation>
        <location evidence="1">Cell membrane</location>
        <topology evidence="1">Multi-pass membrane protein</topology>
    </subcellularLocation>
</comment>
<dbReference type="SFLD" id="SFLDF00027">
    <property type="entry name" value="p-type_atpase"/>
    <property type="match status" value="1"/>
</dbReference>
<dbReference type="InterPro" id="IPR036412">
    <property type="entry name" value="HAD-like_sf"/>
</dbReference>
<comment type="caution">
    <text evidence="14">The sequence shown here is derived from an EMBL/GenBank/DDBJ whole genome shotgun (WGS) entry which is preliminary data.</text>
</comment>
<dbReference type="Gene3D" id="3.40.50.1000">
    <property type="entry name" value="HAD superfamily/HAD-like"/>
    <property type="match status" value="1"/>
</dbReference>
<dbReference type="Gene3D" id="2.70.150.10">
    <property type="entry name" value="Calcium-transporting ATPase, cytoplasmic transduction domain A"/>
    <property type="match status" value="1"/>
</dbReference>
<feature type="transmembrane region" description="Helical" evidence="12">
    <location>
        <begin position="106"/>
        <end position="126"/>
    </location>
</feature>
<organism evidence="14 15">
    <name type="scientific">Streptomyces lacrimifluminis</name>
    <dbReference type="NCBI Taxonomy" id="1500077"/>
    <lineage>
        <taxon>Bacteria</taxon>
        <taxon>Bacillati</taxon>
        <taxon>Actinomycetota</taxon>
        <taxon>Actinomycetes</taxon>
        <taxon>Kitasatosporales</taxon>
        <taxon>Streptomycetaceae</taxon>
        <taxon>Streptomyces</taxon>
    </lineage>
</organism>
<evidence type="ECO:0000259" key="13">
    <source>
        <dbReference type="PROSITE" id="PS50846"/>
    </source>
</evidence>
<dbReference type="InterPro" id="IPR006121">
    <property type="entry name" value="HMA_dom"/>
</dbReference>
<dbReference type="InterPro" id="IPR017969">
    <property type="entry name" value="Heavy-metal-associated_CS"/>
</dbReference>
<dbReference type="SFLD" id="SFLDG00002">
    <property type="entry name" value="C1.7:_P-type_atpase_like"/>
    <property type="match status" value="1"/>
</dbReference>
<dbReference type="GO" id="GO:0005524">
    <property type="term" value="F:ATP binding"/>
    <property type="evidence" value="ECO:0007669"/>
    <property type="project" value="UniProtKB-UniRule"/>
</dbReference>
<dbReference type="GO" id="GO:0005886">
    <property type="term" value="C:plasma membrane"/>
    <property type="evidence" value="ECO:0007669"/>
    <property type="project" value="UniProtKB-SubCell"/>
</dbReference>
<dbReference type="Pfam" id="PF00122">
    <property type="entry name" value="E1-E2_ATPase"/>
    <property type="match status" value="1"/>
</dbReference>
<feature type="transmembrane region" description="Helical" evidence="12">
    <location>
        <begin position="230"/>
        <end position="248"/>
    </location>
</feature>
<keyword evidence="15" id="KW-1185">Reference proteome</keyword>
<name>A0A917P5G4_9ACTN</name>
<dbReference type="PROSITE" id="PS50846">
    <property type="entry name" value="HMA_2"/>
    <property type="match status" value="1"/>
</dbReference>
<evidence type="ECO:0000256" key="7">
    <source>
        <dbReference type="ARBA" id="ARBA00022967"/>
    </source>
</evidence>
<dbReference type="InterPro" id="IPR001757">
    <property type="entry name" value="P_typ_ATPase"/>
</dbReference>
<dbReference type="Gene3D" id="3.30.70.100">
    <property type="match status" value="1"/>
</dbReference>
<dbReference type="CDD" id="cd02094">
    <property type="entry name" value="P-type_ATPase_Cu-like"/>
    <property type="match status" value="1"/>
</dbReference>
<evidence type="ECO:0000256" key="6">
    <source>
        <dbReference type="ARBA" id="ARBA00022840"/>
    </source>
</evidence>
<feature type="domain" description="HMA" evidence="13">
    <location>
        <begin position="14"/>
        <end position="78"/>
    </location>
</feature>
<feature type="transmembrane region" description="Helical" evidence="12">
    <location>
        <begin position="132"/>
        <end position="154"/>
    </location>
</feature>
<dbReference type="Proteomes" id="UP000625682">
    <property type="component" value="Unassembled WGS sequence"/>
</dbReference>
<feature type="transmembrane region" description="Helical" evidence="12">
    <location>
        <begin position="166"/>
        <end position="186"/>
    </location>
</feature>
<comment type="catalytic activity">
    <reaction evidence="10">
        <text>ATP + H2O = ADP + phosphate + H(+)</text>
        <dbReference type="Rhea" id="RHEA:13065"/>
        <dbReference type="ChEBI" id="CHEBI:15377"/>
        <dbReference type="ChEBI" id="CHEBI:15378"/>
        <dbReference type="ChEBI" id="CHEBI:30616"/>
        <dbReference type="ChEBI" id="CHEBI:43474"/>
        <dbReference type="ChEBI" id="CHEBI:456216"/>
    </reaction>
</comment>
<dbReference type="Gene3D" id="3.40.1110.10">
    <property type="entry name" value="Calcium-transporting ATPase, cytoplasmic domain N"/>
    <property type="match status" value="1"/>
</dbReference>
<dbReference type="FunFam" id="2.70.150.10:FF:000002">
    <property type="entry name" value="Copper-transporting ATPase 1, putative"/>
    <property type="match status" value="1"/>
</dbReference>
<keyword evidence="3 12" id="KW-0812">Transmembrane</keyword>
<reference evidence="14" key="1">
    <citation type="journal article" date="2014" name="Int. J. Syst. Evol. Microbiol.">
        <title>Complete genome sequence of Corynebacterium casei LMG S-19264T (=DSM 44701T), isolated from a smear-ripened cheese.</title>
        <authorList>
            <consortium name="US DOE Joint Genome Institute (JGI-PGF)"/>
            <person name="Walter F."/>
            <person name="Albersmeier A."/>
            <person name="Kalinowski J."/>
            <person name="Ruckert C."/>
        </authorList>
    </citation>
    <scope>NUCLEOTIDE SEQUENCE</scope>
    <source>
        <strain evidence="14">CGMCC 4.7272</strain>
    </source>
</reference>
<keyword evidence="9 12" id="KW-0472">Membrane</keyword>
<dbReference type="SUPFAM" id="SSF55008">
    <property type="entry name" value="HMA, heavy metal-associated domain"/>
    <property type="match status" value="1"/>
</dbReference>
<evidence type="ECO:0000256" key="10">
    <source>
        <dbReference type="ARBA" id="ARBA00049360"/>
    </source>
</evidence>
<dbReference type="InterPro" id="IPR023214">
    <property type="entry name" value="HAD_sf"/>
</dbReference>
<dbReference type="PROSITE" id="PS01047">
    <property type="entry name" value="HMA_1"/>
    <property type="match status" value="1"/>
</dbReference>
<dbReference type="NCBIfam" id="TIGR01494">
    <property type="entry name" value="ATPase_P-type"/>
    <property type="match status" value="1"/>
</dbReference>
<evidence type="ECO:0000313" key="14">
    <source>
        <dbReference type="EMBL" id="GGJ62508.1"/>
    </source>
</evidence>
<dbReference type="InterPro" id="IPR044492">
    <property type="entry name" value="P_typ_ATPase_HD_dom"/>
</dbReference>
<protein>
    <recommendedName>
        <fullName evidence="11">Cation-transporting P-type ATPase B</fullName>
    </recommendedName>
</protein>
<dbReference type="InterPro" id="IPR023298">
    <property type="entry name" value="ATPase_P-typ_TM_dom_sf"/>
</dbReference>
<evidence type="ECO:0000256" key="1">
    <source>
        <dbReference type="ARBA" id="ARBA00004651"/>
    </source>
</evidence>
<dbReference type="PANTHER" id="PTHR43520:SF8">
    <property type="entry name" value="P-TYPE CU(+) TRANSPORTER"/>
    <property type="match status" value="1"/>
</dbReference>
<dbReference type="SUPFAM" id="SSF81665">
    <property type="entry name" value="Calcium ATPase, transmembrane domain M"/>
    <property type="match status" value="1"/>
</dbReference>
<dbReference type="CDD" id="cd00371">
    <property type="entry name" value="HMA"/>
    <property type="match status" value="1"/>
</dbReference>
<dbReference type="GO" id="GO:0016887">
    <property type="term" value="F:ATP hydrolysis activity"/>
    <property type="evidence" value="ECO:0007669"/>
    <property type="project" value="InterPro"/>
</dbReference>
<evidence type="ECO:0000256" key="2">
    <source>
        <dbReference type="ARBA" id="ARBA00006024"/>
    </source>
</evidence>
<keyword evidence="5 12" id="KW-0547">Nucleotide-binding</keyword>
<evidence type="ECO:0000256" key="9">
    <source>
        <dbReference type="ARBA" id="ARBA00023136"/>
    </source>
</evidence>
<proteinExistence type="inferred from homology"/>
<dbReference type="Pfam" id="PF00403">
    <property type="entry name" value="HMA"/>
    <property type="match status" value="1"/>
</dbReference>
<dbReference type="InterPro" id="IPR027256">
    <property type="entry name" value="P-typ_ATPase_IB"/>
</dbReference>
<dbReference type="InterPro" id="IPR018303">
    <property type="entry name" value="ATPase_P-typ_P_site"/>
</dbReference>
<keyword evidence="8 12" id="KW-1133">Transmembrane helix</keyword>
<dbReference type="Pfam" id="PF00702">
    <property type="entry name" value="Hydrolase"/>
    <property type="match status" value="1"/>
</dbReference>
<keyword evidence="7" id="KW-1278">Translocase</keyword>
<keyword evidence="6 12" id="KW-0067">ATP-binding</keyword>
<keyword evidence="12" id="KW-1003">Cell membrane</keyword>
<dbReference type="InterPro" id="IPR023299">
    <property type="entry name" value="ATPase_P-typ_cyto_dom_N"/>
</dbReference>
<evidence type="ECO:0000256" key="4">
    <source>
        <dbReference type="ARBA" id="ARBA00022723"/>
    </source>
</evidence>
<feature type="transmembrane region" description="Helical" evidence="12">
    <location>
        <begin position="382"/>
        <end position="403"/>
    </location>
</feature>
<dbReference type="SUPFAM" id="SSF81653">
    <property type="entry name" value="Calcium ATPase, transduction domain A"/>
    <property type="match status" value="1"/>
</dbReference>
<dbReference type="GO" id="GO:0055070">
    <property type="term" value="P:copper ion homeostasis"/>
    <property type="evidence" value="ECO:0007669"/>
    <property type="project" value="TreeGrafter"/>
</dbReference>
<dbReference type="PRINTS" id="PR00119">
    <property type="entry name" value="CATATPASE"/>
</dbReference>
<dbReference type="PANTHER" id="PTHR43520">
    <property type="entry name" value="ATP7, ISOFORM B"/>
    <property type="match status" value="1"/>
</dbReference>
<evidence type="ECO:0000256" key="12">
    <source>
        <dbReference type="RuleBase" id="RU362081"/>
    </source>
</evidence>
<evidence type="ECO:0000256" key="8">
    <source>
        <dbReference type="ARBA" id="ARBA00022989"/>
    </source>
</evidence>
<evidence type="ECO:0000256" key="11">
    <source>
        <dbReference type="ARBA" id="ARBA00074171"/>
    </source>
</evidence>
<dbReference type="GO" id="GO:0043682">
    <property type="term" value="F:P-type divalent copper transporter activity"/>
    <property type="evidence" value="ECO:0007669"/>
    <property type="project" value="TreeGrafter"/>
</dbReference>
<evidence type="ECO:0000256" key="5">
    <source>
        <dbReference type="ARBA" id="ARBA00022741"/>
    </source>
</evidence>
<dbReference type="InterPro" id="IPR059000">
    <property type="entry name" value="ATPase_P-type_domA"/>
</dbReference>
<dbReference type="EMBL" id="BMMU01000034">
    <property type="protein sequence ID" value="GGJ62508.1"/>
    <property type="molecule type" value="Genomic_DNA"/>
</dbReference>
<evidence type="ECO:0000313" key="15">
    <source>
        <dbReference type="Proteomes" id="UP000625682"/>
    </source>
</evidence>
<dbReference type="FunFam" id="3.30.70.100:FF:000005">
    <property type="entry name" value="Copper-exporting P-type ATPase A"/>
    <property type="match status" value="1"/>
</dbReference>
<dbReference type="RefSeq" id="WP_189151421.1">
    <property type="nucleotide sequence ID" value="NZ_BAABER010000046.1"/>
</dbReference>
<feature type="transmembrane region" description="Helical" evidence="12">
    <location>
        <begin position="722"/>
        <end position="739"/>
    </location>
</feature>
<evidence type="ECO:0000256" key="3">
    <source>
        <dbReference type="ARBA" id="ARBA00022692"/>
    </source>
</evidence>
<dbReference type="SFLD" id="SFLDS00003">
    <property type="entry name" value="Haloacid_Dehalogenase"/>
    <property type="match status" value="1"/>
</dbReference>
<dbReference type="PROSITE" id="PS00154">
    <property type="entry name" value="ATPASE_E1_E2"/>
    <property type="match status" value="1"/>
</dbReference>
<feature type="transmembrane region" description="Helical" evidence="12">
    <location>
        <begin position="409"/>
        <end position="431"/>
    </location>
</feature>
<dbReference type="InterPro" id="IPR008250">
    <property type="entry name" value="ATPase_P-typ_transduc_dom_A_sf"/>
</dbReference>
<dbReference type="SUPFAM" id="SSF56784">
    <property type="entry name" value="HAD-like"/>
    <property type="match status" value="1"/>
</dbReference>
<keyword evidence="4 12" id="KW-0479">Metal-binding</keyword>
<dbReference type="InterPro" id="IPR036163">
    <property type="entry name" value="HMA_dom_sf"/>
</dbReference>
<dbReference type="PROSITE" id="PS01229">
    <property type="entry name" value="COF_2"/>
    <property type="match status" value="1"/>
</dbReference>
<dbReference type="NCBIfam" id="TIGR01511">
    <property type="entry name" value="ATPase-IB1_Cu"/>
    <property type="match status" value="1"/>
</dbReference>
<dbReference type="AlphaFoldDB" id="A0A917P5G4"/>
<accession>A0A917P5G4</accession>